<sequence length="153" mass="16328">MSATAIAPGFSRVTRTGFTVTGLSAVVSNDDPAAIGALWGRWFDRWPLAGLADEDAATFAVYDRYQGDHTAPFRLTIGRRLVASVAVRAGLTQVTVPGGDFLELVTTGDQPAAVAAGWARIWREVTGRCFVADVDRWPDAAPGRAEILVGVWP</sequence>
<name>A0ABQ1IFW3_9PROT</name>
<accession>A0ABQ1IFW3</accession>
<dbReference type="Gene3D" id="3.20.80.10">
    <property type="entry name" value="Regulatory factor, effector binding domain"/>
    <property type="match status" value="1"/>
</dbReference>
<evidence type="ECO:0000313" key="2">
    <source>
        <dbReference type="Proteomes" id="UP000603352"/>
    </source>
</evidence>
<organism evidence="1 2">
    <name type="scientific">Tistrella bauzanensis</name>
    <dbReference type="NCBI Taxonomy" id="657419"/>
    <lineage>
        <taxon>Bacteria</taxon>
        <taxon>Pseudomonadati</taxon>
        <taxon>Pseudomonadota</taxon>
        <taxon>Alphaproteobacteria</taxon>
        <taxon>Geminicoccales</taxon>
        <taxon>Geminicoccaceae</taxon>
        <taxon>Tistrella</taxon>
    </lineage>
</organism>
<dbReference type="EMBL" id="BMDZ01000019">
    <property type="protein sequence ID" value="GGB38534.1"/>
    <property type="molecule type" value="Genomic_DNA"/>
</dbReference>
<reference evidence="2" key="1">
    <citation type="journal article" date="2019" name="Int. J. Syst. Evol. Microbiol.">
        <title>The Global Catalogue of Microorganisms (GCM) 10K type strain sequencing project: providing services to taxonomists for standard genome sequencing and annotation.</title>
        <authorList>
            <consortium name="The Broad Institute Genomics Platform"/>
            <consortium name="The Broad Institute Genome Sequencing Center for Infectious Disease"/>
            <person name="Wu L."/>
            <person name="Ma J."/>
        </authorList>
    </citation>
    <scope>NUCLEOTIDE SEQUENCE [LARGE SCALE GENOMIC DNA]</scope>
    <source>
        <strain evidence="2">CGMCC 1.10188</strain>
    </source>
</reference>
<gene>
    <name evidence="1" type="ORF">GCM10011505_20130</name>
</gene>
<dbReference type="RefSeq" id="WP_188577372.1">
    <property type="nucleotide sequence ID" value="NZ_BMDZ01000019.1"/>
</dbReference>
<evidence type="ECO:0000313" key="1">
    <source>
        <dbReference type="EMBL" id="GGB38534.1"/>
    </source>
</evidence>
<dbReference type="SUPFAM" id="SSF55136">
    <property type="entry name" value="Probable bacterial effector-binding domain"/>
    <property type="match status" value="1"/>
</dbReference>
<protein>
    <recommendedName>
        <fullName evidence="3">AraC family transcriptional regulator</fullName>
    </recommendedName>
</protein>
<evidence type="ECO:0008006" key="3">
    <source>
        <dbReference type="Google" id="ProtNLM"/>
    </source>
</evidence>
<dbReference type="Proteomes" id="UP000603352">
    <property type="component" value="Unassembled WGS sequence"/>
</dbReference>
<proteinExistence type="predicted"/>
<keyword evidence="2" id="KW-1185">Reference proteome</keyword>
<comment type="caution">
    <text evidence="1">The sequence shown here is derived from an EMBL/GenBank/DDBJ whole genome shotgun (WGS) entry which is preliminary data.</text>
</comment>
<dbReference type="InterPro" id="IPR011256">
    <property type="entry name" value="Reg_factor_effector_dom_sf"/>
</dbReference>